<dbReference type="OrthoDB" id="3799243at2759"/>
<dbReference type="Proteomes" id="UP000800035">
    <property type="component" value="Unassembled WGS sequence"/>
</dbReference>
<feature type="compositionally biased region" description="Basic and acidic residues" evidence="1">
    <location>
        <begin position="29"/>
        <end position="40"/>
    </location>
</feature>
<name>A0A6A5TVX0_9PLEO</name>
<dbReference type="AlphaFoldDB" id="A0A6A5TVX0"/>
<gene>
    <name evidence="2" type="ORF">CC80DRAFT_535543</name>
</gene>
<evidence type="ECO:0000256" key="1">
    <source>
        <dbReference type="SAM" id="MobiDB-lite"/>
    </source>
</evidence>
<organism evidence="2 3">
    <name type="scientific">Byssothecium circinans</name>
    <dbReference type="NCBI Taxonomy" id="147558"/>
    <lineage>
        <taxon>Eukaryota</taxon>
        <taxon>Fungi</taxon>
        <taxon>Dikarya</taxon>
        <taxon>Ascomycota</taxon>
        <taxon>Pezizomycotina</taxon>
        <taxon>Dothideomycetes</taxon>
        <taxon>Pleosporomycetidae</taxon>
        <taxon>Pleosporales</taxon>
        <taxon>Massarineae</taxon>
        <taxon>Massarinaceae</taxon>
        <taxon>Byssothecium</taxon>
    </lineage>
</organism>
<feature type="compositionally biased region" description="Polar residues" evidence="1">
    <location>
        <begin position="1"/>
        <end position="12"/>
    </location>
</feature>
<feature type="region of interest" description="Disordered" evidence="1">
    <location>
        <begin position="1"/>
        <end position="45"/>
    </location>
</feature>
<sequence>MSHALPNSTGATQGRLGILKPVNVHKVHQKSDSDNDRSSDVDSESLDVGNVLIYRGKRATHRNAQAKMKRYAEGLLESSDVSDFDYDEDEEEELDADHDLEFAPYETQMEAEAGHSFTQQELDIPDCEDIGPLPENYAAYRTELETCVEQIEQDGLDPTIKMAMEVEAASESKLGKEYAARPPLWKEMSYLTLCTLPPGVLQELTFGNLVQAVESNRELAETLEKIQDPRSTSSHNLHAGLRRHLQTTAEDHSDDRVKVIFTFCEQLEQRCRDMEDENAVLKPPLQYTGYAGRADVRQRQHEACGSSSNWLASVVQAICNLLWGRGFYLMRFFVVCPLSEEAQGPVAEMLLTRVPGSYYNAGGGFCIDVAGKSMESIHFNKLTRGKREERWNDLADWVESETSIISNWELHSAERLRVRQTIEDRELGQTWKDDENWQNDEARAGIEMAERLYEEACKEYPKFSGV</sequence>
<evidence type="ECO:0000313" key="2">
    <source>
        <dbReference type="EMBL" id="KAF1956180.1"/>
    </source>
</evidence>
<dbReference type="EMBL" id="ML976992">
    <property type="protein sequence ID" value="KAF1956180.1"/>
    <property type="molecule type" value="Genomic_DNA"/>
</dbReference>
<reference evidence="2" key="1">
    <citation type="journal article" date="2020" name="Stud. Mycol.">
        <title>101 Dothideomycetes genomes: a test case for predicting lifestyles and emergence of pathogens.</title>
        <authorList>
            <person name="Haridas S."/>
            <person name="Albert R."/>
            <person name="Binder M."/>
            <person name="Bloem J."/>
            <person name="Labutti K."/>
            <person name="Salamov A."/>
            <person name="Andreopoulos B."/>
            <person name="Baker S."/>
            <person name="Barry K."/>
            <person name="Bills G."/>
            <person name="Bluhm B."/>
            <person name="Cannon C."/>
            <person name="Castanera R."/>
            <person name="Culley D."/>
            <person name="Daum C."/>
            <person name="Ezra D."/>
            <person name="Gonzalez J."/>
            <person name="Henrissat B."/>
            <person name="Kuo A."/>
            <person name="Liang C."/>
            <person name="Lipzen A."/>
            <person name="Lutzoni F."/>
            <person name="Magnuson J."/>
            <person name="Mondo S."/>
            <person name="Nolan M."/>
            <person name="Ohm R."/>
            <person name="Pangilinan J."/>
            <person name="Park H.-J."/>
            <person name="Ramirez L."/>
            <person name="Alfaro M."/>
            <person name="Sun H."/>
            <person name="Tritt A."/>
            <person name="Yoshinaga Y."/>
            <person name="Zwiers L.-H."/>
            <person name="Turgeon B."/>
            <person name="Goodwin S."/>
            <person name="Spatafora J."/>
            <person name="Crous P."/>
            <person name="Grigoriev I."/>
        </authorList>
    </citation>
    <scope>NUCLEOTIDE SEQUENCE</scope>
    <source>
        <strain evidence="2">CBS 675.92</strain>
    </source>
</reference>
<evidence type="ECO:0000313" key="3">
    <source>
        <dbReference type="Proteomes" id="UP000800035"/>
    </source>
</evidence>
<keyword evidence="3" id="KW-1185">Reference proteome</keyword>
<protein>
    <submittedName>
        <fullName evidence="2">Uncharacterized protein</fullName>
    </submittedName>
</protein>
<proteinExistence type="predicted"/>
<accession>A0A6A5TVX0</accession>